<reference evidence="4" key="1">
    <citation type="journal article" date="2021" name="PeerJ">
        <title>Extensive microbial diversity within the chicken gut microbiome revealed by metagenomics and culture.</title>
        <authorList>
            <person name="Gilroy R."/>
            <person name="Ravi A."/>
            <person name="Getino M."/>
            <person name="Pursley I."/>
            <person name="Horton D.L."/>
            <person name="Alikhan N.F."/>
            <person name="Baker D."/>
            <person name="Gharbi K."/>
            <person name="Hall N."/>
            <person name="Watson M."/>
            <person name="Adriaenssens E.M."/>
            <person name="Foster-Nyarko E."/>
            <person name="Jarju S."/>
            <person name="Secka A."/>
            <person name="Antonio M."/>
            <person name="Oren A."/>
            <person name="Chaudhuri R.R."/>
            <person name="La Ragione R."/>
            <person name="Hildebrand F."/>
            <person name="Pallen M.J."/>
        </authorList>
    </citation>
    <scope>NUCLEOTIDE SEQUENCE</scope>
    <source>
        <strain evidence="4">1719</strain>
    </source>
</reference>
<accession>A0A9D1W7P2</accession>
<feature type="domain" description="HTH LytTR-type" evidence="3">
    <location>
        <begin position="140"/>
        <end position="245"/>
    </location>
</feature>
<dbReference type="EMBL" id="DXEZ01000091">
    <property type="protein sequence ID" value="HIX54001.1"/>
    <property type="molecule type" value="Genomic_DNA"/>
</dbReference>
<dbReference type="Gene3D" id="3.40.50.2300">
    <property type="match status" value="1"/>
</dbReference>
<feature type="modified residue" description="4-aspartylphosphate" evidence="1">
    <location>
        <position position="53"/>
    </location>
</feature>
<dbReference type="InterPro" id="IPR011006">
    <property type="entry name" value="CheY-like_superfamily"/>
</dbReference>
<dbReference type="SMART" id="SM00850">
    <property type="entry name" value="LytTR"/>
    <property type="match status" value="1"/>
</dbReference>
<evidence type="ECO:0000259" key="3">
    <source>
        <dbReference type="PROSITE" id="PS50930"/>
    </source>
</evidence>
<evidence type="ECO:0000313" key="4">
    <source>
        <dbReference type="EMBL" id="HIX54001.1"/>
    </source>
</evidence>
<name>A0A9D1W7P2_9SPHI</name>
<keyword evidence="1" id="KW-0597">Phosphoprotein</keyword>
<reference evidence="4" key="2">
    <citation type="submission" date="2021-04" db="EMBL/GenBank/DDBJ databases">
        <authorList>
            <person name="Gilroy R."/>
        </authorList>
    </citation>
    <scope>NUCLEOTIDE SEQUENCE</scope>
    <source>
        <strain evidence="4">1719</strain>
    </source>
</reference>
<keyword evidence="4" id="KW-0238">DNA-binding</keyword>
<dbReference type="SUPFAM" id="SSF52172">
    <property type="entry name" value="CheY-like"/>
    <property type="match status" value="1"/>
</dbReference>
<dbReference type="AlphaFoldDB" id="A0A9D1W7P2"/>
<dbReference type="GO" id="GO:0000156">
    <property type="term" value="F:phosphorelay response regulator activity"/>
    <property type="evidence" value="ECO:0007669"/>
    <property type="project" value="InterPro"/>
</dbReference>
<dbReference type="Pfam" id="PF00072">
    <property type="entry name" value="Response_reg"/>
    <property type="match status" value="1"/>
</dbReference>
<proteinExistence type="predicted"/>
<evidence type="ECO:0000259" key="2">
    <source>
        <dbReference type="PROSITE" id="PS50110"/>
    </source>
</evidence>
<evidence type="ECO:0000313" key="5">
    <source>
        <dbReference type="Proteomes" id="UP000824156"/>
    </source>
</evidence>
<gene>
    <name evidence="4" type="ORF">H9853_03165</name>
</gene>
<sequence length="245" mass="28318">MKALIVDDELLARALIKKHLSRFPQFSQIEECSDAISALKTLNSYSPDVLFLDIQMPEISGMEMLEIADVKAQVVFTTAYDNYAVEAFEKNAIDYLLKPISEQRFDSCVEKLLQNVGAKEETINDKIKDVQISEAYLNRIVIKENSEIHFIPLDQISYMEAYDDYVKFYTTQGKMFIKHKTMKSLERTLNPKDFVRIHRSYIIRIDQVTKIEPYEKDKLIAILKDKSRLPISKTGHTKLKNAIGI</sequence>
<evidence type="ECO:0000256" key="1">
    <source>
        <dbReference type="PROSITE-ProRule" id="PRU00169"/>
    </source>
</evidence>
<dbReference type="Pfam" id="PF04397">
    <property type="entry name" value="LytTR"/>
    <property type="match status" value="1"/>
</dbReference>
<dbReference type="GO" id="GO:0003677">
    <property type="term" value="F:DNA binding"/>
    <property type="evidence" value="ECO:0007669"/>
    <property type="project" value="UniProtKB-KW"/>
</dbReference>
<dbReference type="PANTHER" id="PTHR37299:SF1">
    <property type="entry name" value="STAGE 0 SPORULATION PROTEIN A HOMOLOG"/>
    <property type="match status" value="1"/>
</dbReference>
<dbReference type="InterPro" id="IPR007492">
    <property type="entry name" value="LytTR_DNA-bd_dom"/>
</dbReference>
<dbReference type="Gene3D" id="2.40.50.1020">
    <property type="entry name" value="LytTr DNA-binding domain"/>
    <property type="match status" value="1"/>
</dbReference>
<dbReference type="SMART" id="SM00448">
    <property type="entry name" value="REC"/>
    <property type="match status" value="1"/>
</dbReference>
<protein>
    <submittedName>
        <fullName evidence="4">LytTR family transcriptional regulator DNA-binding domain-containing protein</fullName>
    </submittedName>
</protein>
<dbReference type="PANTHER" id="PTHR37299">
    <property type="entry name" value="TRANSCRIPTIONAL REGULATOR-RELATED"/>
    <property type="match status" value="1"/>
</dbReference>
<dbReference type="InterPro" id="IPR046947">
    <property type="entry name" value="LytR-like"/>
</dbReference>
<dbReference type="PROSITE" id="PS50110">
    <property type="entry name" value="RESPONSE_REGULATORY"/>
    <property type="match status" value="1"/>
</dbReference>
<dbReference type="PROSITE" id="PS50930">
    <property type="entry name" value="HTH_LYTTR"/>
    <property type="match status" value="1"/>
</dbReference>
<dbReference type="Proteomes" id="UP000824156">
    <property type="component" value="Unassembled WGS sequence"/>
</dbReference>
<comment type="caution">
    <text evidence="4">The sequence shown here is derived from an EMBL/GenBank/DDBJ whole genome shotgun (WGS) entry which is preliminary data.</text>
</comment>
<feature type="domain" description="Response regulatory" evidence="2">
    <location>
        <begin position="2"/>
        <end position="113"/>
    </location>
</feature>
<dbReference type="InterPro" id="IPR001789">
    <property type="entry name" value="Sig_transdc_resp-reg_receiver"/>
</dbReference>
<organism evidence="4 5">
    <name type="scientific">Candidatus Sphingobacterium stercoripullorum</name>
    <dbReference type="NCBI Taxonomy" id="2838759"/>
    <lineage>
        <taxon>Bacteria</taxon>
        <taxon>Pseudomonadati</taxon>
        <taxon>Bacteroidota</taxon>
        <taxon>Sphingobacteriia</taxon>
        <taxon>Sphingobacteriales</taxon>
        <taxon>Sphingobacteriaceae</taxon>
        <taxon>Sphingobacterium</taxon>
    </lineage>
</organism>